<dbReference type="HAMAP" id="MF_00401">
    <property type="entry name" value="Peroxiredoxin"/>
    <property type="match status" value="1"/>
</dbReference>
<comment type="caution">
    <text evidence="8">Lacks conserved residue(s) required for the propagation of feature annotation.</text>
</comment>
<feature type="binding site" evidence="8">
    <location>
        <position position="128"/>
    </location>
    <ligand>
        <name>substrate</name>
    </ligand>
</feature>
<dbReference type="Pfam" id="PF10417">
    <property type="entry name" value="1-cysPrx_C"/>
    <property type="match status" value="1"/>
</dbReference>
<reference evidence="10 11" key="1">
    <citation type="journal article" date="2023" name="ISME J.">
        <title>Cultivation and genomic characterization of novel and ubiquitous marine nitrite-oxidizing bacteria from the Nitrospirales.</title>
        <authorList>
            <person name="Mueller A.J."/>
            <person name="Daebeler A."/>
            <person name="Herbold C.W."/>
            <person name="Kirkegaard R.H."/>
            <person name="Daims H."/>
        </authorList>
    </citation>
    <scope>NUCLEOTIDE SEQUENCE [LARGE SCALE GENOMIC DNA]</scope>
    <source>
        <strain evidence="10 11">EB</strain>
    </source>
</reference>
<dbReference type="InterPro" id="IPR022915">
    <property type="entry name" value="Peroxiredoxin_TDXH"/>
</dbReference>
<dbReference type="Gene3D" id="3.40.30.10">
    <property type="entry name" value="Glutaredoxin"/>
    <property type="match status" value="1"/>
</dbReference>
<dbReference type="Proteomes" id="UP001250932">
    <property type="component" value="Unassembled WGS sequence"/>
</dbReference>
<dbReference type="Gene3D" id="3.30.1020.10">
    <property type="entry name" value="Antioxidant, Horf6, Chain A, domain2"/>
    <property type="match status" value="1"/>
</dbReference>
<dbReference type="SUPFAM" id="SSF52833">
    <property type="entry name" value="Thioredoxin-like"/>
    <property type="match status" value="1"/>
</dbReference>
<dbReference type="PIRSF" id="PIRSF000239">
    <property type="entry name" value="AHPC"/>
    <property type="match status" value="1"/>
</dbReference>
<keyword evidence="4 8" id="KW-0049">Antioxidant</keyword>
<evidence type="ECO:0000256" key="6">
    <source>
        <dbReference type="ARBA" id="ARBA00023284"/>
    </source>
</evidence>
<dbReference type="RefSeq" id="WP_313832421.1">
    <property type="nucleotide sequence ID" value="NZ_JAQOUE010000001.1"/>
</dbReference>
<keyword evidence="6 8" id="KW-0676">Redox-active center</keyword>
<comment type="function">
    <text evidence="7 8">Thiol-specific peroxidase that catalyzes the reduction of hydrogen peroxide and organic hydroperoxides to water and alcohols, respectively. Plays a role in cell protection against oxidative stress by detoxifying peroxides.</text>
</comment>
<dbReference type="InterPro" id="IPR024706">
    <property type="entry name" value="Peroxiredoxin_AhpC-typ"/>
</dbReference>
<evidence type="ECO:0000256" key="8">
    <source>
        <dbReference type="HAMAP-Rule" id="MF_00401"/>
    </source>
</evidence>
<evidence type="ECO:0000256" key="7">
    <source>
        <dbReference type="ARBA" id="ARBA00037420"/>
    </source>
</evidence>
<accession>A0ABU3K6K3</accession>
<feature type="active site" description="Cysteine sulfenic acid (-SOH) intermediate" evidence="8">
    <location>
        <position position="51"/>
    </location>
</feature>
<dbReference type="InterPro" id="IPR050217">
    <property type="entry name" value="Peroxiredoxin"/>
</dbReference>
<organism evidence="10 11">
    <name type="scientific">Candidatus Nitronereus thalassa</name>
    <dbReference type="NCBI Taxonomy" id="3020898"/>
    <lineage>
        <taxon>Bacteria</taxon>
        <taxon>Pseudomonadati</taxon>
        <taxon>Nitrospirota</taxon>
        <taxon>Nitrospiria</taxon>
        <taxon>Nitrospirales</taxon>
        <taxon>Nitrospiraceae</taxon>
        <taxon>Candidatus Nitronereus</taxon>
    </lineage>
</organism>
<dbReference type="PANTHER" id="PTHR10681:SF128">
    <property type="entry name" value="THIOREDOXIN-DEPENDENT PEROXIDE REDUCTASE, MITOCHONDRIAL"/>
    <property type="match status" value="1"/>
</dbReference>
<evidence type="ECO:0000256" key="1">
    <source>
        <dbReference type="ARBA" id="ARBA00009796"/>
    </source>
</evidence>
<comment type="subunit">
    <text evidence="8">Homodecamer. Pentamer of dimers that assemble into a ring structure.</text>
</comment>
<evidence type="ECO:0000256" key="2">
    <source>
        <dbReference type="ARBA" id="ARBA00022490"/>
    </source>
</evidence>
<proteinExistence type="inferred from homology"/>
<keyword evidence="11" id="KW-1185">Reference proteome</keyword>
<keyword evidence="5 8" id="KW-0560">Oxidoreductase</keyword>
<comment type="caution">
    <text evidence="10">The sequence shown here is derived from an EMBL/GenBank/DDBJ whole genome shotgun (WGS) entry which is preliminary data.</text>
</comment>
<comment type="similarity">
    <text evidence="1">Belongs to the peroxiredoxin family. AhpC/Prx1 subfamily.</text>
</comment>
<dbReference type="GO" id="GO:0140824">
    <property type="term" value="F:thioredoxin-dependent peroxiredoxin activity"/>
    <property type="evidence" value="ECO:0007669"/>
    <property type="project" value="UniProtKB-EC"/>
</dbReference>
<keyword evidence="3 8" id="KW-0575">Peroxidase</keyword>
<dbReference type="PANTHER" id="PTHR10681">
    <property type="entry name" value="THIOREDOXIN PEROXIDASE"/>
    <property type="match status" value="1"/>
</dbReference>
<evidence type="ECO:0000256" key="5">
    <source>
        <dbReference type="ARBA" id="ARBA00023002"/>
    </source>
</evidence>
<name>A0ABU3K6K3_9BACT</name>
<dbReference type="NCBIfam" id="NF009668">
    <property type="entry name" value="PRK13189.1"/>
    <property type="match status" value="1"/>
</dbReference>
<keyword evidence="2 8" id="KW-0963">Cytoplasm</keyword>
<evidence type="ECO:0000256" key="4">
    <source>
        <dbReference type="ARBA" id="ARBA00022862"/>
    </source>
</evidence>
<comment type="miscellaneous">
    <text evidence="8">The active site is a conserved redox-active cysteine residue, the peroxidatic cysteine (C(P)), which makes the nucleophilic attack on the peroxide substrate. The peroxide oxidizes the C(P)-SH to cysteine sulfenic acid (C(P)-SOH), which then reacts with another cysteine residue, the resolving cysteine (C(R)), to form a disulfide bridge. The disulfide is subsequently reduced by an appropriate electron donor to complete the catalytic cycle. In this 1-Cys peroxiredoxin, no C(R) is present and C(P) instead forms a disulfide with a cysteine from another protein or with a small thiol molecule.</text>
</comment>
<comment type="subcellular location">
    <subcellularLocation>
        <location evidence="8">Cytoplasm</location>
    </subcellularLocation>
</comment>
<evidence type="ECO:0000313" key="11">
    <source>
        <dbReference type="Proteomes" id="UP001250932"/>
    </source>
</evidence>
<dbReference type="InterPro" id="IPR013766">
    <property type="entry name" value="Thioredoxin_domain"/>
</dbReference>
<dbReference type="PROSITE" id="PS51352">
    <property type="entry name" value="THIOREDOXIN_2"/>
    <property type="match status" value="1"/>
</dbReference>
<dbReference type="EC" id="1.11.1.24" evidence="8"/>
<evidence type="ECO:0000256" key="3">
    <source>
        <dbReference type="ARBA" id="ARBA00022559"/>
    </source>
</evidence>
<evidence type="ECO:0000259" key="9">
    <source>
        <dbReference type="PROSITE" id="PS51352"/>
    </source>
</evidence>
<sequence length="217" mass="24585">MSEPGSLPRIGDQAPDFQAVTTLDNNLGFSVWQEQHWVVLFSHPADFTPVCSTELMEFARRYDEFKKKKIKLIGISVDSIHSHLAWLENMKEKMGVTIPYPMVADPDMRISQLYGMIHPGASTTATVRALFIIDPKRVIRALIYYPMNAGRNVEEVLRLVTALQTADQYSCATPVNWKEGDKVVAPPPKTVEEVAERLSHPEREVKDFYLTLKDPKA</sequence>
<dbReference type="Pfam" id="PF00578">
    <property type="entry name" value="AhpC-TSA"/>
    <property type="match status" value="1"/>
</dbReference>
<dbReference type="InterPro" id="IPR019479">
    <property type="entry name" value="Peroxiredoxin_C"/>
</dbReference>
<dbReference type="InterPro" id="IPR000866">
    <property type="entry name" value="AhpC/TSA"/>
</dbReference>
<feature type="domain" description="Thioredoxin" evidence="9">
    <location>
        <begin position="8"/>
        <end position="165"/>
    </location>
</feature>
<protein>
    <recommendedName>
        <fullName evidence="8">Peroxiredoxin</fullName>
        <ecNumber evidence="8">1.11.1.24</ecNumber>
    </recommendedName>
    <alternativeName>
        <fullName evidence="8">Thioredoxin-dependent peroxiredoxin</fullName>
    </alternativeName>
</protein>
<evidence type="ECO:0000313" key="10">
    <source>
        <dbReference type="EMBL" id="MDT7042064.1"/>
    </source>
</evidence>
<dbReference type="InterPro" id="IPR036249">
    <property type="entry name" value="Thioredoxin-like_sf"/>
</dbReference>
<comment type="catalytic activity">
    <reaction evidence="8">
        <text>a hydroperoxide + [thioredoxin]-dithiol = an alcohol + [thioredoxin]-disulfide + H2O</text>
        <dbReference type="Rhea" id="RHEA:62620"/>
        <dbReference type="Rhea" id="RHEA-COMP:10698"/>
        <dbReference type="Rhea" id="RHEA-COMP:10700"/>
        <dbReference type="ChEBI" id="CHEBI:15377"/>
        <dbReference type="ChEBI" id="CHEBI:29950"/>
        <dbReference type="ChEBI" id="CHEBI:30879"/>
        <dbReference type="ChEBI" id="CHEBI:35924"/>
        <dbReference type="ChEBI" id="CHEBI:50058"/>
        <dbReference type="EC" id="1.11.1.24"/>
    </reaction>
</comment>
<dbReference type="EMBL" id="JAQOUE010000001">
    <property type="protein sequence ID" value="MDT7042064.1"/>
    <property type="molecule type" value="Genomic_DNA"/>
</dbReference>
<comment type="similarity">
    <text evidence="8">Belongs to the peroxiredoxin family. Prx6 subfamily.</text>
</comment>
<gene>
    <name evidence="10" type="ORF">PPG34_06840</name>
</gene>